<protein>
    <submittedName>
        <fullName evidence="2">Uncharacterized protein</fullName>
    </submittedName>
</protein>
<evidence type="ECO:0000313" key="2">
    <source>
        <dbReference type="EMBL" id="UYP46762.1"/>
    </source>
</evidence>
<proteinExistence type="predicted"/>
<accession>A0ABY6HWN4</accession>
<evidence type="ECO:0000313" key="3">
    <source>
        <dbReference type="Proteomes" id="UP001208689"/>
    </source>
</evidence>
<keyword evidence="1" id="KW-0472">Membrane</keyword>
<reference evidence="2" key="1">
    <citation type="submission" date="2022-09" db="EMBL/GenBank/DDBJ databases">
        <title>Actin cytoskeleton and complex cell architecture in an #Asgard archaeon.</title>
        <authorList>
            <person name="Ponce Toledo R.I."/>
            <person name="Schleper C."/>
            <person name="Rodrigues Oliveira T."/>
            <person name="Wollweber F."/>
            <person name="Xu J."/>
            <person name="Rittmann S."/>
            <person name="Klingl A."/>
            <person name="Pilhofer M."/>
        </authorList>
    </citation>
    <scope>NUCLEOTIDE SEQUENCE</scope>
    <source>
        <strain evidence="2">B-35</strain>
    </source>
</reference>
<dbReference type="Proteomes" id="UP001208689">
    <property type="component" value="Chromosome"/>
</dbReference>
<gene>
    <name evidence="2" type="ORF">NEF87_003047</name>
</gene>
<keyword evidence="3" id="KW-1185">Reference proteome</keyword>
<dbReference type="EMBL" id="CP104013">
    <property type="protein sequence ID" value="UYP46762.1"/>
    <property type="molecule type" value="Genomic_DNA"/>
</dbReference>
<name>A0ABY6HWN4_9ARCH</name>
<feature type="transmembrane region" description="Helical" evidence="1">
    <location>
        <begin position="22"/>
        <end position="47"/>
    </location>
</feature>
<sequence length="98" mass="11334">MNTYTFENMAEELFSQFAGMHILYQIAIVAITVFLAVMSFAFIYNMITLAFTFTQDMVKMVFDLVKKLLHDLDKTMQKLFGTQPFMPVEKVKSVEKTA</sequence>
<keyword evidence="1" id="KW-1133">Transmembrane helix</keyword>
<evidence type="ECO:0000256" key="1">
    <source>
        <dbReference type="SAM" id="Phobius"/>
    </source>
</evidence>
<organism evidence="2 3">
    <name type="scientific">Candidatus Lokiarchaeum ossiferum</name>
    <dbReference type="NCBI Taxonomy" id="2951803"/>
    <lineage>
        <taxon>Archaea</taxon>
        <taxon>Promethearchaeati</taxon>
        <taxon>Promethearchaeota</taxon>
        <taxon>Promethearchaeia</taxon>
        <taxon>Promethearchaeales</taxon>
        <taxon>Promethearchaeaceae</taxon>
        <taxon>Candidatus Lokiarchaeum</taxon>
    </lineage>
</organism>
<keyword evidence="1" id="KW-0812">Transmembrane</keyword>